<evidence type="ECO:0000313" key="1">
    <source>
        <dbReference type="EMBL" id="MBW77972.1"/>
    </source>
</evidence>
<accession>A0A2M4DKB0</accession>
<protein>
    <submittedName>
        <fullName evidence="1">Putative secreted protein</fullName>
    </submittedName>
</protein>
<organism evidence="1">
    <name type="scientific">Anopheles darlingi</name>
    <name type="common">Mosquito</name>
    <dbReference type="NCBI Taxonomy" id="43151"/>
    <lineage>
        <taxon>Eukaryota</taxon>
        <taxon>Metazoa</taxon>
        <taxon>Ecdysozoa</taxon>
        <taxon>Arthropoda</taxon>
        <taxon>Hexapoda</taxon>
        <taxon>Insecta</taxon>
        <taxon>Pterygota</taxon>
        <taxon>Neoptera</taxon>
        <taxon>Endopterygota</taxon>
        <taxon>Diptera</taxon>
        <taxon>Nematocera</taxon>
        <taxon>Culicoidea</taxon>
        <taxon>Culicidae</taxon>
        <taxon>Anophelinae</taxon>
        <taxon>Anopheles</taxon>
    </lineage>
</organism>
<proteinExistence type="predicted"/>
<name>A0A2M4DKB0_ANODA</name>
<dbReference type="EMBL" id="GGFL01013794">
    <property type="protein sequence ID" value="MBW77972.1"/>
    <property type="molecule type" value="Transcribed_RNA"/>
</dbReference>
<reference evidence="1" key="1">
    <citation type="submission" date="2018-01" db="EMBL/GenBank/DDBJ databases">
        <title>An insight into the sialome of Amazonian anophelines.</title>
        <authorList>
            <person name="Ribeiro J.M."/>
            <person name="Scarpassa V."/>
            <person name="Calvo E."/>
        </authorList>
    </citation>
    <scope>NUCLEOTIDE SEQUENCE</scope>
</reference>
<sequence length="98" mass="10151">MFGVAGFRVRSIVGGLFAIGATACDGPVAPGVAGGTLLAWLLLPSCFTPWVIDSIDFVISIDEQPRGLRRRLMAGASGCSLKSKRNTLPSTLVGAAFV</sequence>
<dbReference type="AlphaFoldDB" id="A0A2M4DKB0"/>